<evidence type="ECO:0000256" key="4">
    <source>
        <dbReference type="ARBA" id="ARBA00023125"/>
    </source>
</evidence>
<protein>
    <submittedName>
        <fullName evidence="8">RNA polymerase sigma factor</fullName>
    </submittedName>
</protein>
<comment type="similarity">
    <text evidence="1">Belongs to the sigma-70 factor family. ECF subfamily.</text>
</comment>
<dbReference type="InterPro" id="IPR014284">
    <property type="entry name" value="RNA_pol_sigma-70_dom"/>
</dbReference>
<dbReference type="Proteomes" id="UP000001353">
    <property type="component" value="Chromosome"/>
</dbReference>
<dbReference type="Gene3D" id="1.10.10.10">
    <property type="entry name" value="Winged helix-like DNA-binding domain superfamily/Winged helix DNA-binding domain"/>
    <property type="match status" value="1"/>
</dbReference>
<dbReference type="CDD" id="cd06171">
    <property type="entry name" value="Sigma70_r4"/>
    <property type="match status" value="1"/>
</dbReference>
<dbReference type="NCBIfam" id="TIGR02937">
    <property type="entry name" value="sigma70-ECF"/>
    <property type="match status" value="1"/>
</dbReference>
<dbReference type="Gene3D" id="1.10.1740.10">
    <property type="match status" value="1"/>
</dbReference>
<evidence type="ECO:0000313" key="9">
    <source>
        <dbReference type="Proteomes" id="UP000001353"/>
    </source>
</evidence>
<keyword evidence="2" id="KW-0805">Transcription regulation</keyword>
<accession>F7ZL02</accession>
<dbReference type="InterPro" id="IPR036388">
    <property type="entry name" value="WH-like_DNA-bd_sf"/>
</dbReference>
<keyword evidence="3" id="KW-0731">Sigma factor</keyword>
<dbReference type="InterPro" id="IPR007627">
    <property type="entry name" value="RNA_pol_sigma70_r2"/>
</dbReference>
<dbReference type="InterPro" id="IPR013249">
    <property type="entry name" value="RNA_pol_sigma70_r4_t2"/>
</dbReference>
<evidence type="ECO:0000256" key="3">
    <source>
        <dbReference type="ARBA" id="ARBA00023082"/>
    </source>
</evidence>
<dbReference type="EMBL" id="CP002623">
    <property type="protein sequence ID" value="AEI94013.1"/>
    <property type="molecule type" value="Genomic_DNA"/>
</dbReference>
<dbReference type="GO" id="GO:0006352">
    <property type="term" value="P:DNA-templated transcription initiation"/>
    <property type="evidence" value="ECO:0007669"/>
    <property type="project" value="InterPro"/>
</dbReference>
<dbReference type="AlphaFoldDB" id="F7ZL02"/>
<evidence type="ECO:0000259" key="7">
    <source>
        <dbReference type="Pfam" id="PF08281"/>
    </source>
</evidence>
<dbReference type="Pfam" id="PF04542">
    <property type="entry name" value="Sigma70_r2"/>
    <property type="match status" value="1"/>
</dbReference>
<dbReference type="SUPFAM" id="SSF88946">
    <property type="entry name" value="Sigma2 domain of RNA polymerase sigma factors"/>
    <property type="match status" value="1"/>
</dbReference>
<evidence type="ECO:0000256" key="2">
    <source>
        <dbReference type="ARBA" id="ARBA00023015"/>
    </source>
</evidence>
<sequence>MDVTLSDHSNTEAEQLLRRYADGDPLAAQALTKRFLPQVYGHAKRLLNDEAEAQDVAQEAMLRLWKIASVWRSGEAQVSTWLYRVTANLCTDVLRRRRSVGLEEIAEPADARASATHQIQQKTRTEALQSALNQLPARQREAVVLRHLEGLGNTEIAQIMEISPRAVESLTARGKRELTVRLKGHRAELGYVDDQE</sequence>
<feature type="domain" description="RNA polymerase sigma-70 region 2" evidence="6">
    <location>
        <begin position="33"/>
        <end position="98"/>
    </location>
</feature>
<dbReference type="OrthoDB" id="9780326at2"/>
<gene>
    <name evidence="8" type="ordered locus">RLO149_c020320</name>
</gene>
<keyword evidence="5" id="KW-0804">Transcription</keyword>
<dbReference type="RefSeq" id="WP_013961940.1">
    <property type="nucleotide sequence ID" value="NC_015730.1"/>
</dbReference>
<keyword evidence="9" id="KW-1185">Reference proteome</keyword>
<evidence type="ECO:0000256" key="5">
    <source>
        <dbReference type="ARBA" id="ARBA00023163"/>
    </source>
</evidence>
<dbReference type="STRING" id="391595.RLO149_c020320"/>
<dbReference type="PANTHER" id="PTHR43133:SF8">
    <property type="entry name" value="RNA POLYMERASE SIGMA FACTOR HI_1459-RELATED"/>
    <property type="match status" value="1"/>
</dbReference>
<dbReference type="InterPro" id="IPR013324">
    <property type="entry name" value="RNA_pol_sigma_r3/r4-like"/>
</dbReference>
<dbReference type="InterPro" id="IPR039425">
    <property type="entry name" value="RNA_pol_sigma-70-like"/>
</dbReference>
<evidence type="ECO:0000256" key="1">
    <source>
        <dbReference type="ARBA" id="ARBA00010641"/>
    </source>
</evidence>
<dbReference type="GO" id="GO:0016987">
    <property type="term" value="F:sigma factor activity"/>
    <property type="evidence" value="ECO:0007669"/>
    <property type="project" value="UniProtKB-KW"/>
</dbReference>
<dbReference type="PANTHER" id="PTHR43133">
    <property type="entry name" value="RNA POLYMERASE ECF-TYPE SIGMA FACTO"/>
    <property type="match status" value="1"/>
</dbReference>
<keyword evidence="4" id="KW-0238">DNA-binding</keyword>
<dbReference type="GO" id="GO:0003677">
    <property type="term" value="F:DNA binding"/>
    <property type="evidence" value="ECO:0007669"/>
    <property type="project" value="UniProtKB-KW"/>
</dbReference>
<feature type="domain" description="RNA polymerase sigma factor 70 region 4 type 2" evidence="7">
    <location>
        <begin position="126"/>
        <end position="178"/>
    </location>
</feature>
<dbReference type="SUPFAM" id="SSF88659">
    <property type="entry name" value="Sigma3 and sigma4 domains of RNA polymerase sigma factors"/>
    <property type="match status" value="1"/>
</dbReference>
<dbReference type="eggNOG" id="COG1595">
    <property type="taxonomic scope" value="Bacteria"/>
</dbReference>
<evidence type="ECO:0000259" key="6">
    <source>
        <dbReference type="Pfam" id="PF04542"/>
    </source>
</evidence>
<reference evidence="8 9" key="1">
    <citation type="journal article" date="2011" name="BMC Genomics">
        <title>Comparative genome analysis and genome-guided physiological analysis of Roseobacter litoralis.</title>
        <authorList>
            <person name="Kalhoefer D."/>
            <person name="Thole S."/>
            <person name="Voget S."/>
            <person name="Lehmann R."/>
            <person name="Liesegang H."/>
            <person name="Wollher A."/>
            <person name="Daniel R."/>
            <person name="Simon M."/>
            <person name="Brinkhoff T."/>
        </authorList>
    </citation>
    <scope>NUCLEOTIDE SEQUENCE [LARGE SCALE GENOMIC DNA]</scope>
    <source>
        <strain evidence="9">ATCC 49566 / DSM 6996 / JCM 21268 / NBRC 15278 / OCh 149</strain>
    </source>
</reference>
<dbReference type="InterPro" id="IPR013325">
    <property type="entry name" value="RNA_pol_sigma_r2"/>
</dbReference>
<evidence type="ECO:0000313" key="8">
    <source>
        <dbReference type="EMBL" id="AEI94013.1"/>
    </source>
</evidence>
<dbReference type="KEGG" id="rli:RLO149_c020320"/>
<name>F7ZL02_ROSLO</name>
<dbReference type="HOGENOM" id="CLU_047691_3_0_5"/>
<proteinExistence type="inferred from homology"/>
<organism evidence="8 9">
    <name type="scientific">Roseobacter litoralis (strain ATCC 49566 / DSM 6996 / JCM 21268 / NBRC 15278 / OCh 149)</name>
    <dbReference type="NCBI Taxonomy" id="391595"/>
    <lineage>
        <taxon>Bacteria</taxon>
        <taxon>Pseudomonadati</taxon>
        <taxon>Pseudomonadota</taxon>
        <taxon>Alphaproteobacteria</taxon>
        <taxon>Rhodobacterales</taxon>
        <taxon>Roseobacteraceae</taxon>
        <taxon>Roseobacter</taxon>
    </lineage>
</organism>
<dbReference type="Pfam" id="PF08281">
    <property type="entry name" value="Sigma70_r4_2"/>
    <property type="match status" value="1"/>
</dbReference>